<dbReference type="Gene3D" id="2.60.40.4100">
    <property type="entry name" value="Zona pellucida, ZP-C domain"/>
    <property type="match status" value="1"/>
</dbReference>
<dbReference type="Proteomes" id="UP001314229">
    <property type="component" value="Unassembled WGS sequence"/>
</dbReference>
<feature type="chain" id="PRO_5043740748" description="ZP domain-containing protein" evidence="5">
    <location>
        <begin position="20"/>
        <end position="949"/>
    </location>
</feature>
<dbReference type="FunFam" id="2.60.40.3210:FF:000013">
    <property type="entry name" value="Uncharacterized protein"/>
    <property type="match status" value="1"/>
</dbReference>
<dbReference type="PROSITE" id="PS51034">
    <property type="entry name" value="ZP_2"/>
    <property type="match status" value="1"/>
</dbReference>
<dbReference type="AlphaFoldDB" id="A0AAV1Q6D9"/>
<feature type="signal peptide" evidence="5">
    <location>
        <begin position="1"/>
        <end position="19"/>
    </location>
</feature>
<evidence type="ECO:0000256" key="2">
    <source>
        <dbReference type="ARBA" id="ARBA00023157"/>
    </source>
</evidence>
<dbReference type="EMBL" id="CAWUFR010000532">
    <property type="protein sequence ID" value="CAK6978955.1"/>
    <property type="molecule type" value="Genomic_DNA"/>
</dbReference>
<name>A0AAV1Q6D9_SCOSC</name>
<evidence type="ECO:0000256" key="3">
    <source>
        <dbReference type="SAM" id="MobiDB-lite"/>
    </source>
</evidence>
<accession>A0AAV1Q6D9</accession>
<feature type="domain" description="ZP" evidence="6">
    <location>
        <begin position="609"/>
        <end position="860"/>
    </location>
</feature>
<dbReference type="InterPro" id="IPR055356">
    <property type="entry name" value="ZP-N"/>
</dbReference>
<evidence type="ECO:0000256" key="5">
    <source>
        <dbReference type="SAM" id="SignalP"/>
    </source>
</evidence>
<dbReference type="Pfam" id="PF23344">
    <property type="entry name" value="ZP-N"/>
    <property type="match status" value="1"/>
</dbReference>
<dbReference type="Gene3D" id="2.60.40.3210">
    <property type="entry name" value="Zona pellucida, ZP-N domain"/>
    <property type="match status" value="1"/>
</dbReference>
<keyword evidence="2" id="KW-1015">Disulfide bond</keyword>
<sequence length="949" mass="108532">MASTQVLLLQLLLVSLASASHYYGGTTTFTYKGRNPDGTFKVDIRNRDTYDGCQYFLSWHCYTGHCGSNVRYQRGVLDRSSNAPQYNRQWCETETVLTKHISSDKPFQMRAASCCWVPTRSLGYRSSWRLMTYVDLGTRSDTRQPNRSPEIAILPFLRVPQNCPRTYRLMSFDPDGDQVRCRYGTVRGTECSTCNQPSGFHLDQGSCTLHYRSAQVHPYVFAFELMVEDFPRRPITLTYTDGSSSSRSPLSSRRKRQAWWGHSTYGPNSAAPTAPAATTAPWWWWQQQQSTTSTPTPTQHPWWWWWHSTPAAPTTTPTTTPGWWQQQSTTTTPTPTSHPWWWWWHSTPAAPTTTPTTTPGWWQQQSTTTTPTPTSHPWWWWWHSTPAAPTTTPTTTPGWWQQQSTTTTPTPTSHPWWWWWRHSTPAAPTTTPRWRWQQSPTTTPGWWWRQHSTPAAPTTAYPSYTTTTRRPYASTPPLSKLPLQFSFLVDPPAPSCQEGDYLPMLVKPTPPHGERIHAEVNKEVEIRVRAYARYATLHDIIISGPTNISKHRNTHDEFVIRWTPVSDDLGDYFPICFAVESFTGSGIYQSEMRCVVVHVMKEEVKTNVICGESTMTVEVEKSSLSGFHEDRLQLSDPTNTACSLNSHSNSTHVIAVIPLNACGTQLEEDEENLIFKNEITTVDDHRGLITRKHLLEVEFYCQYPKRENMTLGFTAHRRNITVWDKGFGTFTYQFEFYQNTQFQTRMDPNSYPLEYDVGSRIYMEIEASSSVNNTELFVESCWAAPYDNPNYWPTYPIIENGCQVDETVKIHSSDSPTKFRFCMEAFKFIGLHDQVYISCSVMMCEAGNPNTRCSRGCINSTRSGGHQHHHRKREAVIQSANHFVSQGPLRLKRAAEGLVNPDHTNLNLNLNLVFIAGCLLAAIGMICAVVMYKAKTSTVKYQPLPVFED</sequence>
<evidence type="ECO:0000313" key="7">
    <source>
        <dbReference type="EMBL" id="CAK6978955.1"/>
    </source>
</evidence>
<evidence type="ECO:0000256" key="4">
    <source>
        <dbReference type="SAM" id="Phobius"/>
    </source>
</evidence>
<reference evidence="7 8" key="1">
    <citation type="submission" date="2024-01" db="EMBL/GenBank/DDBJ databases">
        <authorList>
            <person name="Alioto T."/>
            <person name="Alioto T."/>
            <person name="Gomez Garrido J."/>
        </authorList>
    </citation>
    <scope>NUCLEOTIDE SEQUENCE [LARGE SCALE GENOMIC DNA]</scope>
</reference>
<comment type="caution">
    <text evidence="7">The sequence shown here is derived from an EMBL/GenBank/DDBJ whole genome shotgun (WGS) entry which is preliminary data.</text>
</comment>
<feature type="region of interest" description="Disordered" evidence="3">
    <location>
        <begin position="391"/>
        <end position="412"/>
    </location>
</feature>
<evidence type="ECO:0000259" key="6">
    <source>
        <dbReference type="PROSITE" id="PS51034"/>
    </source>
</evidence>
<keyword evidence="4" id="KW-1133">Transmembrane helix</keyword>
<dbReference type="Pfam" id="PF00100">
    <property type="entry name" value="Zona_pellucida"/>
    <property type="match status" value="1"/>
</dbReference>
<evidence type="ECO:0000256" key="1">
    <source>
        <dbReference type="ARBA" id="ARBA00022729"/>
    </source>
</evidence>
<keyword evidence="4" id="KW-0812">Transmembrane</keyword>
<feature type="transmembrane region" description="Helical" evidence="4">
    <location>
        <begin position="910"/>
        <end position="932"/>
    </location>
</feature>
<proteinExistence type="predicted"/>
<keyword evidence="1 5" id="KW-0732">Signal</keyword>
<dbReference type="InterPro" id="IPR001507">
    <property type="entry name" value="ZP_dom"/>
</dbReference>
<dbReference type="SMART" id="SM00241">
    <property type="entry name" value="ZP"/>
    <property type="match status" value="1"/>
</dbReference>
<keyword evidence="8" id="KW-1185">Reference proteome</keyword>
<dbReference type="InterPro" id="IPR055355">
    <property type="entry name" value="ZP-C"/>
</dbReference>
<dbReference type="PANTHER" id="PTHR14002:SF59">
    <property type="entry name" value="CUB AND ZONA PELLUCIDA-LIKE DOMAIN-CONTAINING PROTEIN 1-RELATED"/>
    <property type="match status" value="1"/>
</dbReference>
<dbReference type="PANTHER" id="PTHR14002">
    <property type="entry name" value="ENDOGLIN/TGF-BETA RECEPTOR TYPE III"/>
    <property type="match status" value="1"/>
</dbReference>
<evidence type="ECO:0000313" key="8">
    <source>
        <dbReference type="Proteomes" id="UP001314229"/>
    </source>
</evidence>
<organism evidence="7 8">
    <name type="scientific">Scomber scombrus</name>
    <name type="common">Atlantic mackerel</name>
    <name type="synonym">Scomber vernalis</name>
    <dbReference type="NCBI Taxonomy" id="13677"/>
    <lineage>
        <taxon>Eukaryota</taxon>
        <taxon>Metazoa</taxon>
        <taxon>Chordata</taxon>
        <taxon>Craniata</taxon>
        <taxon>Vertebrata</taxon>
        <taxon>Euteleostomi</taxon>
        <taxon>Actinopterygii</taxon>
        <taxon>Neopterygii</taxon>
        <taxon>Teleostei</taxon>
        <taxon>Neoteleostei</taxon>
        <taxon>Acanthomorphata</taxon>
        <taxon>Pelagiaria</taxon>
        <taxon>Scombriformes</taxon>
        <taxon>Scombridae</taxon>
        <taxon>Scomber</taxon>
    </lineage>
</organism>
<gene>
    <name evidence="7" type="ORF">FSCOSCO3_A037939</name>
</gene>
<dbReference type="InterPro" id="IPR042235">
    <property type="entry name" value="ZP-C_dom"/>
</dbReference>
<protein>
    <recommendedName>
        <fullName evidence="6">ZP domain-containing protein</fullName>
    </recommendedName>
</protein>
<keyword evidence="4" id="KW-0472">Membrane</keyword>